<proteinExistence type="predicted"/>
<keyword evidence="2" id="KW-0489">Methyltransferase</keyword>
<dbReference type="OrthoDB" id="9816424at2"/>
<dbReference type="CDD" id="cd02440">
    <property type="entry name" value="AdoMet_MTases"/>
    <property type="match status" value="1"/>
</dbReference>
<dbReference type="GO" id="GO:0032259">
    <property type="term" value="P:methylation"/>
    <property type="evidence" value="ECO:0007669"/>
    <property type="project" value="UniProtKB-KW"/>
</dbReference>
<evidence type="ECO:0000313" key="3">
    <source>
        <dbReference type="Proteomes" id="UP000054770"/>
    </source>
</evidence>
<sequence length="231" mass="26516">MHPTAISNCKSFFEAYANSFSSQPKVKVIEIGSQDLNGTLRSTIPSSFEYVGVDFVEGKNVDIILEDPYKLPFESESADIILSSSCFEHSEMFWLVFLEIMRVLKPKGLFYLNVPSNGWFHRHPVDCWRFYPDSGRALVSWAKRNSINATLLESYTSLQAKDVWNDFVAVFLKDEKKVSGFPSRILDHKREITNGLIYGSNNFISESDATEDQKGLSIIHRKRIFRRRLEA</sequence>
<dbReference type="InterPro" id="IPR029063">
    <property type="entry name" value="SAM-dependent_MTases_sf"/>
</dbReference>
<keyword evidence="2" id="KW-0808">Transferase</keyword>
<evidence type="ECO:0000259" key="1">
    <source>
        <dbReference type="Pfam" id="PF08241"/>
    </source>
</evidence>
<protein>
    <submittedName>
        <fullName evidence="2">Methyltransferase domain protein</fullName>
    </submittedName>
</protein>
<reference evidence="2" key="1">
    <citation type="submission" date="2016-01" db="EMBL/GenBank/DDBJ databases">
        <authorList>
            <person name="Peeters C."/>
        </authorList>
    </citation>
    <scope>NUCLEOTIDE SEQUENCE [LARGE SCALE GENOMIC DNA]</scope>
    <source>
        <strain evidence="2">LMG 22940</strain>
    </source>
</reference>
<dbReference type="Proteomes" id="UP000054770">
    <property type="component" value="Unassembled WGS sequence"/>
</dbReference>
<name>A0A158KRV6_9BURK</name>
<dbReference type="SUPFAM" id="SSF53335">
    <property type="entry name" value="S-adenosyl-L-methionine-dependent methyltransferases"/>
    <property type="match status" value="1"/>
</dbReference>
<keyword evidence="3" id="KW-1185">Reference proteome</keyword>
<comment type="caution">
    <text evidence="2">The sequence shown here is derived from an EMBL/GenBank/DDBJ whole genome shotgun (WGS) entry which is preliminary data.</text>
</comment>
<gene>
    <name evidence="2" type="ORF">AWB68_07055</name>
</gene>
<dbReference type="GO" id="GO:0008757">
    <property type="term" value="F:S-adenosylmethionine-dependent methyltransferase activity"/>
    <property type="evidence" value="ECO:0007669"/>
    <property type="project" value="InterPro"/>
</dbReference>
<accession>A0A158KRV6</accession>
<evidence type="ECO:0000313" key="2">
    <source>
        <dbReference type="EMBL" id="SAL83814.1"/>
    </source>
</evidence>
<dbReference type="Gene3D" id="3.40.50.150">
    <property type="entry name" value="Vaccinia Virus protein VP39"/>
    <property type="match status" value="1"/>
</dbReference>
<feature type="domain" description="Methyltransferase type 11" evidence="1">
    <location>
        <begin position="60"/>
        <end position="112"/>
    </location>
</feature>
<dbReference type="AlphaFoldDB" id="A0A158KRV6"/>
<organism evidence="2 3">
    <name type="scientific">Caballeronia choica</name>
    <dbReference type="NCBI Taxonomy" id="326476"/>
    <lineage>
        <taxon>Bacteria</taxon>
        <taxon>Pseudomonadati</taxon>
        <taxon>Pseudomonadota</taxon>
        <taxon>Betaproteobacteria</taxon>
        <taxon>Burkholderiales</taxon>
        <taxon>Burkholderiaceae</taxon>
        <taxon>Caballeronia</taxon>
    </lineage>
</organism>
<dbReference type="EMBL" id="FCON02000145">
    <property type="protein sequence ID" value="SAL83814.1"/>
    <property type="molecule type" value="Genomic_DNA"/>
</dbReference>
<dbReference type="Pfam" id="PF08241">
    <property type="entry name" value="Methyltransf_11"/>
    <property type="match status" value="1"/>
</dbReference>
<dbReference type="RefSeq" id="WP_087648928.1">
    <property type="nucleotide sequence ID" value="NZ_FCON02000145.1"/>
</dbReference>
<dbReference type="InterPro" id="IPR013216">
    <property type="entry name" value="Methyltransf_11"/>
</dbReference>